<reference evidence="3 4" key="1">
    <citation type="submission" date="2018-06" db="EMBL/GenBank/DDBJ databases">
        <authorList>
            <consortium name="Pathogen Informatics"/>
            <person name="Doyle S."/>
        </authorList>
    </citation>
    <scope>NUCLEOTIDE SEQUENCE [LARGE SCALE GENOMIC DNA]</scope>
    <source>
        <strain evidence="3 4">NCTC11190</strain>
    </source>
</reference>
<organism evidence="3 4">
    <name type="scientific">Rikenella microfusus</name>
    <dbReference type="NCBI Taxonomy" id="28139"/>
    <lineage>
        <taxon>Bacteria</taxon>
        <taxon>Pseudomonadati</taxon>
        <taxon>Bacteroidota</taxon>
        <taxon>Bacteroidia</taxon>
        <taxon>Bacteroidales</taxon>
        <taxon>Rikenellaceae</taxon>
        <taxon>Rikenella</taxon>
    </lineage>
</organism>
<dbReference type="AlphaFoldDB" id="A0A379MQI8"/>
<dbReference type="Proteomes" id="UP000255233">
    <property type="component" value="Unassembled WGS sequence"/>
</dbReference>
<keyword evidence="4" id="KW-1185">Reference proteome</keyword>
<evidence type="ECO:0000259" key="2">
    <source>
        <dbReference type="Pfam" id="PF01613"/>
    </source>
</evidence>
<sequence>MKTIDPRRITDNPIDIIGREWMLVTAGTDRRFNTMTASWGGAGYLWNKPVAAIFVRPERHTFGFIEQTGAFSLSFLGEEHKNVHKITGSKSGRDTDKIAEAGLHPVFTETGGILYEETRLGLECRVLYADTIEAGNFSDSSLAAQWYGPEKGGFHKMYIAEIIRAWTK</sequence>
<accession>A0A379MQI8</accession>
<dbReference type="EMBL" id="UGVL01000001">
    <property type="protein sequence ID" value="SUE33019.1"/>
    <property type="molecule type" value="Genomic_DNA"/>
</dbReference>
<gene>
    <name evidence="3" type="primary">flr_1</name>
    <name evidence="3" type="ORF">NCTC11190_00212</name>
</gene>
<dbReference type="GO" id="GO:0016646">
    <property type="term" value="F:oxidoreductase activity, acting on the CH-NH group of donors, NAD or NADP as acceptor"/>
    <property type="evidence" value="ECO:0007669"/>
    <property type="project" value="UniProtKB-ARBA"/>
</dbReference>
<comment type="similarity">
    <text evidence="1">Belongs to the flavoredoxin family.</text>
</comment>
<dbReference type="Gene3D" id="2.30.110.10">
    <property type="entry name" value="Electron Transport, Fmn-binding Protein, Chain A"/>
    <property type="match status" value="1"/>
</dbReference>
<evidence type="ECO:0000313" key="4">
    <source>
        <dbReference type="Proteomes" id="UP000255233"/>
    </source>
</evidence>
<dbReference type="STRING" id="880526.GCA_000427365_01230"/>
<proteinExistence type="inferred from homology"/>
<dbReference type="PANTHER" id="PTHR43567:SF5">
    <property type="entry name" value="HYPOTHETICAL CYTOSOLIC PROTEIN"/>
    <property type="match status" value="1"/>
</dbReference>
<dbReference type="RefSeq" id="WP_027290944.1">
    <property type="nucleotide sequence ID" value="NZ_CALVFX010000005.1"/>
</dbReference>
<dbReference type="InterPro" id="IPR002563">
    <property type="entry name" value="Flavin_Rdtase-like_dom"/>
</dbReference>
<dbReference type="Pfam" id="PF01613">
    <property type="entry name" value="Flavin_Reduct"/>
    <property type="match status" value="1"/>
</dbReference>
<dbReference type="PANTHER" id="PTHR43567">
    <property type="entry name" value="FLAVOREDOXIN-RELATED-RELATED"/>
    <property type="match status" value="1"/>
</dbReference>
<dbReference type="InterPro" id="IPR052174">
    <property type="entry name" value="Flavoredoxin"/>
</dbReference>
<dbReference type="OrthoDB" id="9791490at2"/>
<dbReference type="InterPro" id="IPR012349">
    <property type="entry name" value="Split_barrel_FMN-bd"/>
</dbReference>
<dbReference type="SUPFAM" id="SSF50475">
    <property type="entry name" value="FMN-binding split barrel"/>
    <property type="match status" value="1"/>
</dbReference>
<protein>
    <submittedName>
        <fullName evidence="3">Flavoredoxin</fullName>
    </submittedName>
</protein>
<dbReference type="GO" id="GO:0010181">
    <property type="term" value="F:FMN binding"/>
    <property type="evidence" value="ECO:0007669"/>
    <property type="project" value="InterPro"/>
</dbReference>
<name>A0A379MQI8_9BACT</name>
<evidence type="ECO:0000313" key="3">
    <source>
        <dbReference type="EMBL" id="SUE33019.1"/>
    </source>
</evidence>
<evidence type="ECO:0000256" key="1">
    <source>
        <dbReference type="ARBA" id="ARBA00038054"/>
    </source>
</evidence>
<feature type="domain" description="Flavin reductase like" evidence="2">
    <location>
        <begin position="21"/>
        <end position="167"/>
    </location>
</feature>